<organism evidence="2 3">
    <name type="scientific">Vibrio lentus</name>
    <dbReference type="NCBI Taxonomy" id="136468"/>
    <lineage>
        <taxon>Bacteria</taxon>
        <taxon>Pseudomonadati</taxon>
        <taxon>Pseudomonadota</taxon>
        <taxon>Gammaproteobacteria</taxon>
        <taxon>Vibrionales</taxon>
        <taxon>Vibrionaceae</taxon>
        <taxon>Vibrio</taxon>
    </lineage>
</organism>
<dbReference type="AlphaFoldDB" id="A0A2N7BYY2"/>
<keyword evidence="1" id="KW-0732">Signal</keyword>
<feature type="signal peptide" evidence="1">
    <location>
        <begin position="1"/>
        <end position="19"/>
    </location>
</feature>
<dbReference type="EMBL" id="MCSI01000103">
    <property type="protein sequence ID" value="PME66486.1"/>
    <property type="molecule type" value="Genomic_DNA"/>
</dbReference>
<evidence type="ECO:0000256" key="1">
    <source>
        <dbReference type="SAM" id="SignalP"/>
    </source>
</evidence>
<dbReference type="Proteomes" id="UP000235778">
    <property type="component" value="Unassembled WGS sequence"/>
</dbReference>
<sequence>MKTVYVALSMLLISSLAYAAVVPGFQGHYERYNNDQLDTDTAFIDLTKVGSNTYDLSGTSVWVGDSSSGLVNFGEIDGVVTLKGNQIDYDVNGCTLQILLDQDTLVVSKDNGCGGLNVTFNGTYVRTSESQ</sequence>
<feature type="chain" id="PRO_5014950914" evidence="1">
    <location>
        <begin position="20"/>
        <end position="131"/>
    </location>
</feature>
<proteinExistence type="predicted"/>
<protein>
    <submittedName>
        <fullName evidence="2">Uncharacterized protein</fullName>
    </submittedName>
</protein>
<comment type="caution">
    <text evidence="2">The sequence shown here is derived from an EMBL/GenBank/DDBJ whole genome shotgun (WGS) entry which is preliminary data.</text>
</comment>
<dbReference type="RefSeq" id="WP_102266299.1">
    <property type="nucleotide sequence ID" value="NZ_MCSH01000017.1"/>
</dbReference>
<reference evidence="3" key="1">
    <citation type="submission" date="2016-07" db="EMBL/GenBank/DDBJ databases">
        <title>Nontailed viruses are major unrecognized killers of bacteria in the ocean.</title>
        <authorList>
            <person name="Kauffman K."/>
            <person name="Hussain F."/>
            <person name="Yang J."/>
            <person name="Arevalo P."/>
            <person name="Brown J."/>
            <person name="Cutler M."/>
            <person name="Kelly L."/>
            <person name="Polz M.F."/>
        </authorList>
    </citation>
    <scope>NUCLEOTIDE SEQUENCE [LARGE SCALE GENOMIC DNA]</scope>
    <source>
        <strain evidence="3">10N.286.55.C1</strain>
    </source>
</reference>
<evidence type="ECO:0000313" key="2">
    <source>
        <dbReference type="EMBL" id="PME66486.1"/>
    </source>
</evidence>
<gene>
    <name evidence="2" type="ORF">BCV30_22920</name>
</gene>
<evidence type="ECO:0000313" key="3">
    <source>
        <dbReference type="Proteomes" id="UP000235778"/>
    </source>
</evidence>
<name>A0A2N7BYY2_9VIBR</name>
<accession>A0A2N7BYY2</accession>